<feature type="transmembrane region" description="Helical" evidence="6">
    <location>
        <begin position="269"/>
        <end position="293"/>
    </location>
</feature>
<dbReference type="Pfam" id="PF03772">
    <property type="entry name" value="Competence"/>
    <property type="match status" value="1"/>
</dbReference>
<proteinExistence type="predicted"/>
<comment type="subcellular location">
    <subcellularLocation>
        <location evidence="1">Cell membrane</location>
        <topology evidence="1">Multi-pass membrane protein</topology>
    </subcellularLocation>
</comment>
<feature type="transmembrane region" description="Helical" evidence="6">
    <location>
        <begin position="447"/>
        <end position="465"/>
    </location>
</feature>
<dbReference type="PANTHER" id="PTHR30619:SF1">
    <property type="entry name" value="RECOMBINATION PROTEIN 2"/>
    <property type="match status" value="1"/>
</dbReference>
<dbReference type="InterPro" id="IPR052159">
    <property type="entry name" value="Competence_DNA_uptake"/>
</dbReference>
<feature type="domain" description="Metallo-beta-lactamase" evidence="7">
    <location>
        <begin position="504"/>
        <end position="716"/>
    </location>
</feature>
<dbReference type="Gene3D" id="3.60.15.10">
    <property type="entry name" value="Ribonuclease Z/Hydroxyacylglutathione hydrolase-like"/>
    <property type="match status" value="1"/>
</dbReference>
<organism evidence="8 9">
    <name type="scientific">Sporosarcina koreensis</name>
    <dbReference type="NCBI Taxonomy" id="334735"/>
    <lineage>
        <taxon>Bacteria</taxon>
        <taxon>Bacillati</taxon>
        <taxon>Bacillota</taxon>
        <taxon>Bacilli</taxon>
        <taxon>Bacillales</taxon>
        <taxon>Caryophanaceae</taxon>
        <taxon>Sporosarcina</taxon>
    </lineage>
</organism>
<dbReference type="SMART" id="SM00849">
    <property type="entry name" value="Lactamase_B"/>
    <property type="match status" value="1"/>
</dbReference>
<keyword evidence="4 6" id="KW-1133">Transmembrane helix</keyword>
<feature type="transmembrane region" description="Helical" evidence="6">
    <location>
        <begin position="7"/>
        <end position="38"/>
    </location>
</feature>
<gene>
    <name evidence="8" type="ORF">ACFPTP_12435</name>
</gene>
<evidence type="ECO:0000259" key="7">
    <source>
        <dbReference type="SMART" id="SM00849"/>
    </source>
</evidence>
<feature type="transmembrane region" description="Helical" evidence="6">
    <location>
        <begin position="400"/>
        <end position="419"/>
    </location>
</feature>
<sequence length="775" mass="86262">MIGEVRLIYICMPVAVSAFAAYGPAQILFLNLFLIPIFLRRKEAVTPILAIVAAVFSYFFISMHIPGLKESGQPTTLNLTWTDQVKIDGGKMKGFAKTDSGEVVYALLKFENEAQKLQFQNLHIPTYRFTLEGAFQDLPTPAHKYSFSMGRYLKMNGAVGMFESDRLIGYEINSGVQTILSRHRWRVKHHIQAAFPESLATEAQALLIGDRSSMDEEVAARYRTLGITHLFAISGLHVGLLTFLFRSLLIRLSIRVETIDNLLITLLPIYAVMAGGAPSVWRAVSVTILILLTATGRFRMRMDDALAMSAAGFILWQPFVVFQPGFQLSYLAAFSLIYSTRILSRHASAYKVSFLVTAITQLALYPVLLFHFYELSLSSFIVNLFYVPLYSFIILPMNILLLILTYLTPSIADIIFLIYSPLRGWVEAFTEHLASLPYQVWVPGRPGTVSSALAVAGTLMFLIALERGLKALHAVLFGIVPAIFIHIVPYADSSLRVTYLDVGQGDSIVIELPHRRGVYVIDTGGTINFGEPNWRTPEKAFEVGRSIVVPFLKGRGITKIDKLMLTHADSDHMEGADEVLEEIRVGEIHITPGSEKEKTMEDVMRLASEKGIPIFAMTEGAAWSDKSSEFYYMAPSKGAYKGNDSSLVLFMTTEGPTFLFTGDLEVEGERRLIRRYGDLPWKNLILKAGHHGSHTSSSDEFIRALQPELTIFSYGKDNRYGHPHAEVVATFKKYGLKTMATAKHGSITISVRSDGSYTILTSENEKTALSIPLGE</sequence>
<accession>A0ABW0TZ28</accession>
<feature type="transmembrane region" description="Helical" evidence="6">
    <location>
        <begin position="472"/>
        <end position="491"/>
    </location>
</feature>
<keyword evidence="3 6" id="KW-0812">Transmembrane</keyword>
<evidence type="ECO:0000313" key="8">
    <source>
        <dbReference type="EMBL" id="MFC5604027.1"/>
    </source>
</evidence>
<reference evidence="9" key="1">
    <citation type="journal article" date="2019" name="Int. J. Syst. Evol. Microbiol.">
        <title>The Global Catalogue of Microorganisms (GCM) 10K type strain sequencing project: providing services to taxonomists for standard genome sequencing and annotation.</title>
        <authorList>
            <consortium name="The Broad Institute Genomics Platform"/>
            <consortium name="The Broad Institute Genome Sequencing Center for Infectious Disease"/>
            <person name="Wu L."/>
            <person name="Ma J."/>
        </authorList>
    </citation>
    <scope>NUCLEOTIDE SEQUENCE [LARGE SCALE GENOMIC DNA]</scope>
    <source>
        <strain evidence="9">KACC 11299</strain>
    </source>
</reference>
<dbReference type="Proteomes" id="UP001596071">
    <property type="component" value="Unassembled WGS sequence"/>
</dbReference>
<dbReference type="CDD" id="cd07731">
    <property type="entry name" value="ComA-like_MBL-fold"/>
    <property type="match status" value="1"/>
</dbReference>
<dbReference type="RefSeq" id="WP_381445347.1">
    <property type="nucleotide sequence ID" value="NZ_JBHSNP010000026.1"/>
</dbReference>
<evidence type="ECO:0000256" key="4">
    <source>
        <dbReference type="ARBA" id="ARBA00022989"/>
    </source>
</evidence>
<keyword evidence="2" id="KW-1003">Cell membrane</keyword>
<evidence type="ECO:0000256" key="6">
    <source>
        <dbReference type="SAM" id="Phobius"/>
    </source>
</evidence>
<dbReference type="NCBIfam" id="TIGR00361">
    <property type="entry name" value="ComEC_Rec2"/>
    <property type="match status" value="1"/>
</dbReference>
<evidence type="ECO:0000256" key="2">
    <source>
        <dbReference type="ARBA" id="ARBA00022475"/>
    </source>
</evidence>
<name>A0ABW0TZ28_9BACL</name>
<keyword evidence="9" id="KW-1185">Reference proteome</keyword>
<evidence type="ECO:0000256" key="5">
    <source>
        <dbReference type="ARBA" id="ARBA00023136"/>
    </source>
</evidence>
<protein>
    <submittedName>
        <fullName evidence="8">DNA internalization-related competence protein ComEC/Rec2</fullName>
    </submittedName>
</protein>
<keyword evidence="5 6" id="KW-0472">Membrane</keyword>
<dbReference type="InterPro" id="IPR004797">
    <property type="entry name" value="Competence_ComEC/Rec2"/>
</dbReference>
<feature type="transmembrane region" description="Helical" evidence="6">
    <location>
        <begin position="351"/>
        <end position="369"/>
    </location>
</feature>
<feature type="transmembrane region" description="Helical" evidence="6">
    <location>
        <begin position="375"/>
        <end position="393"/>
    </location>
</feature>
<evidence type="ECO:0000313" key="9">
    <source>
        <dbReference type="Proteomes" id="UP001596071"/>
    </source>
</evidence>
<evidence type="ECO:0000256" key="1">
    <source>
        <dbReference type="ARBA" id="ARBA00004651"/>
    </source>
</evidence>
<feature type="transmembrane region" description="Helical" evidence="6">
    <location>
        <begin position="44"/>
        <end position="61"/>
    </location>
</feature>
<dbReference type="NCBIfam" id="TIGR00360">
    <property type="entry name" value="ComEC_N-term"/>
    <property type="match status" value="1"/>
</dbReference>
<dbReference type="Pfam" id="PF00753">
    <property type="entry name" value="Lactamase_B"/>
    <property type="match status" value="1"/>
</dbReference>
<dbReference type="InterPro" id="IPR001279">
    <property type="entry name" value="Metallo-B-lactamas"/>
</dbReference>
<dbReference type="EMBL" id="JBHSNP010000026">
    <property type="protein sequence ID" value="MFC5604027.1"/>
    <property type="molecule type" value="Genomic_DNA"/>
</dbReference>
<dbReference type="SUPFAM" id="SSF56281">
    <property type="entry name" value="Metallo-hydrolase/oxidoreductase"/>
    <property type="match status" value="1"/>
</dbReference>
<feature type="transmembrane region" description="Helical" evidence="6">
    <location>
        <begin position="230"/>
        <end position="249"/>
    </location>
</feature>
<dbReference type="InterPro" id="IPR036866">
    <property type="entry name" value="RibonucZ/Hydroxyglut_hydro"/>
</dbReference>
<dbReference type="PANTHER" id="PTHR30619">
    <property type="entry name" value="DNA INTERNALIZATION/COMPETENCE PROTEIN COMEC/REC2"/>
    <property type="match status" value="1"/>
</dbReference>
<comment type="caution">
    <text evidence="8">The sequence shown here is derived from an EMBL/GenBank/DDBJ whole genome shotgun (WGS) entry which is preliminary data.</text>
</comment>
<evidence type="ECO:0000256" key="3">
    <source>
        <dbReference type="ARBA" id="ARBA00022692"/>
    </source>
</evidence>
<dbReference type="InterPro" id="IPR035681">
    <property type="entry name" value="ComA-like_MBL"/>
</dbReference>
<feature type="transmembrane region" description="Helical" evidence="6">
    <location>
        <begin position="328"/>
        <end position="344"/>
    </location>
</feature>
<feature type="transmembrane region" description="Helical" evidence="6">
    <location>
        <begin position="305"/>
        <end position="322"/>
    </location>
</feature>
<dbReference type="InterPro" id="IPR004477">
    <property type="entry name" value="ComEC_N"/>
</dbReference>